<evidence type="ECO:0000313" key="10">
    <source>
        <dbReference type="EMBL" id="GBG05569.1"/>
    </source>
</evidence>
<feature type="compositionally biased region" description="Polar residues" evidence="8">
    <location>
        <begin position="25"/>
        <end position="41"/>
    </location>
</feature>
<feature type="signal peptide" evidence="9">
    <location>
        <begin position="1"/>
        <end position="18"/>
    </location>
</feature>
<dbReference type="Gene3D" id="3.40.190.10">
    <property type="entry name" value="Periplasmic binding protein-like II"/>
    <property type="match status" value="1"/>
</dbReference>
<comment type="similarity">
    <text evidence="1">Belongs to the bacterial solute-binding protein 1 family.</text>
</comment>
<gene>
    <name evidence="10" type="ORF">PAT3040_00051</name>
</gene>
<keyword evidence="4 9" id="KW-0732">Signal</keyword>
<reference evidence="10 11" key="1">
    <citation type="submission" date="2017-08" db="EMBL/GenBank/DDBJ databases">
        <title>Substantial Increase in Enzyme Production by Combined Drug-Resistance Mutations in Paenibacillus agaridevorans.</title>
        <authorList>
            <person name="Tanaka Y."/>
            <person name="Funane K."/>
            <person name="Hosaka T."/>
            <person name="Shiwa Y."/>
            <person name="Fujita N."/>
            <person name="Miyazaki T."/>
            <person name="Yoshikawa H."/>
            <person name="Murakami K."/>
            <person name="Kasahara K."/>
            <person name="Inaoka T."/>
            <person name="Hiraga Y."/>
            <person name="Ochi K."/>
        </authorList>
    </citation>
    <scope>NUCLEOTIDE SEQUENCE [LARGE SCALE GENOMIC DNA]</scope>
    <source>
        <strain evidence="10 11">T-3040</strain>
    </source>
</reference>
<organism evidence="10 11">
    <name type="scientific">Paenibacillus agaridevorans</name>
    <dbReference type="NCBI Taxonomy" id="171404"/>
    <lineage>
        <taxon>Bacteria</taxon>
        <taxon>Bacillati</taxon>
        <taxon>Bacillota</taxon>
        <taxon>Bacilli</taxon>
        <taxon>Bacillales</taxon>
        <taxon>Paenibacillaceae</taxon>
        <taxon>Paenibacillus</taxon>
    </lineage>
</organism>
<keyword evidence="11" id="KW-1185">Reference proteome</keyword>
<proteinExistence type="inferred from homology"/>
<dbReference type="PANTHER" id="PTHR43649:SF33">
    <property type="entry name" value="POLYGALACTURONAN_RHAMNOGALACTURONAN-BINDING PROTEIN YTCQ"/>
    <property type="match status" value="1"/>
</dbReference>
<dbReference type="PANTHER" id="PTHR43649">
    <property type="entry name" value="ARABINOSE-BINDING PROTEIN-RELATED"/>
    <property type="match status" value="1"/>
</dbReference>
<dbReference type="RefSeq" id="WP_087568924.1">
    <property type="nucleotide sequence ID" value="NZ_BDQX01000007.1"/>
</dbReference>
<evidence type="ECO:0000256" key="9">
    <source>
        <dbReference type="SAM" id="SignalP"/>
    </source>
</evidence>
<keyword evidence="5" id="KW-0472">Membrane</keyword>
<evidence type="ECO:0000256" key="6">
    <source>
        <dbReference type="ARBA" id="ARBA00023139"/>
    </source>
</evidence>
<evidence type="ECO:0000256" key="1">
    <source>
        <dbReference type="ARBA" id="ARBA00008520"/>
    </source>
</evidence>
<dbReference type="GO" id="GO:0055085">
    <property type="term" value="P:transmembrane transport"/>
    <property type="evidence" value="ECO:0007669"/>
    <property type="project" value="InterPro"/>
</dbReference>
<dbReference type="Proteomes" id="UP000245202">
    <property type="component" value="Unassembled WGS sequence"/>
</dbReference>
<dbReference type="Pfam" id="PF01547">
    <property type="entry name" value="SBP_bac_1"/>
    <property type="match status" value="1"/>
</dbReference>
<keyword evidence="3" id="KW-1003">Cell membrane</keyword>
<keyword evidence="7" id="KW-0449">Lipoprotein</keyword>
<sequence>MRKKLIGFILLSLVLVMAAGCSGSNSGTNASQSNEPQSSAASKEKRTVTFATIAGYYTDGLKEAAQEYTKLNPETEVVIDVIKDNDTYQANFKAKMAAGGKDAPDIVHINLIGETSSADAIDKGWLLKLNDYVNQPNPYSGDKTVFEGIDPEYHQNTYSRDGDVAYLPFDLVGTGFYYNKDIFAKLGISEPETWEELLAACKQLQDAGYIPITMPFGFESTITQAFLDWSAKSLYPELLIQPGDARYDEKIHKLNTSIAYSADNGNFDFGASYDPEKQLLALKNKQYDMQGAAQRKIWTVMKELSAYYQPGYATMQDPDVYQLFIAQKAAIYWNGSWQVGTLLDDMKKLGDKSFGWGTFKFPEFAEADPLFPGKPRGILVPGHLLGIADKKDPEQESRTKDFMMYLYSPEVAQRVFETTLEAGQFVQGPSLVLGVKLPDEVNAYLTGFKVDGSMGYAIANAVPSSDTNQAKQSAQLKYYEGKLSLEEFLAEQDKILNRDMDIYIKAQQYDLDPKTNP</sequence>
<evidence type="ECO:0000256" key="8">
    <source>
        <dbReference type="SAM" id="MobiDB-lite"/>
    </source>
</evidence>
<evidence type="ECO:0008006" key="12">
    <source>
        <dbReference type="Google" id="ProtNLM"/>
    </source>
</evidence>
<dbReference type="PROSITE" id="PS01037">
    <property type="entry name" value="SBP_BACTERIAL_1"/>
    <property type="match status" value="1"/>
</dbReference>
<feature type="region of interest" description="Disordered" evidence="8">
    <location>
        <begin position="25"/>
        <end position="44"/>
    </location>
</feature>
<accession>A0A2R5EIX0</accession>
<dbReference type="InterPro" id="IPR006061">
    <property type="entry name" value="SBP_1_CS"/>
</dbReference>
<evidence type="ECO:0000256" key="7">
    <source>
        <dbReference type="ARBA" id="ARBA00023288"/>
    </source>
</evidence>
<dbReference type="AlphaFoldDB" id="A0A2R5EIX0"/>
<dbReference type="PROSITE" id="PS51257">
    <property type="entry name" value="PROKAR_LIPOPROTEIN"/>
    <property type="match status" value="1"/>
</dbReference>
<keyword evidence="6" id="KW-0564">Palmitate</keyword>
<protein>
    <recommendedName>
        <fullName evidence="12">ABC transporter substrate-binding protein</fullName>
    </recommendedName>
</protein>
<evidence type="ECO:0000256" key="2">
    <source>
        <dbReference type="ARBA" id="ARBA00022448"/>
    </source>
</evidence>
<dbReference type="InterPro" id="IPR006059">
    <property type="entry name" value="SBP"/>
</dbReference>
<evidence type="ECO:0000256" key="4">
    <source>
        <dbReference type="ARBA" id="ARBA00022729"/>
    </source>
</evidence>
<keyword evidence="2" id="KW-0813">Transport</keyword>
<evidence type="ECO:0000313" key="11">
    <source>
        <dbReference type="Proteomes" id="UP000245202"/>
    </source>
</evidence>
<evidence type="ECO:0000256" key="3">
    <source>
        <dbReference type="ARBA" id="ARBA00022475"/>
    </source>
</evidence>
<feature type="chain" id="PRO_5039011222" description="ABC transporter substrate-binding protein" evidence="9">
    <location>
        <begin position="19"/>
        <end position="517"/>
    </location>
</feature>
<dbReference type="InterPro" id="IPR050490">
    <property type="entry name" value="Bact_solute-bd_prot1"/>
</dbReference>
<evidence type="ECO:0000256" key="5">
    <source>
        <dbReference type="ARBA" id="ARBA00023136"/>
    </source>
</evidence>
<comment type="caution">
    <text evidence="10">The sequence shown here is derived from an EMBL/GenBank/DDBJ whole genome shotgun (WGS) entry which is preliminary data.</text>
</comment>
<name>A0A2R5EIX0_9BACL</name>
<dbReference type="SUPFAM" id="SSF53850">
    <property type="entry name" value="Periplasmic binding protein-like II"/>
    <property type="match status" value="1"/>
</dbReference>
<dbReference type="EMBL" id="BDQX01000007">
    <property type="protein sequence ID" value="GBG05569.1"/>
    <property type="molecule type" value="Genomic_DNA"/>
</dbReference>